<keyword evidence="3 6" id="KW-0812">Transmembrane</keyword>
<reference evidence="9" key="1">
    <citation type="submission" date="2016-12" db="EMBL/GenBank/DDBJ databases">
        <title>An insight into the sialome and mialome of the sand fly, Nyssomyia neivai.</title>
        <authorList>
            <person name="Sebastian V."/>
            <person name="Goulart T.M."/>
            <person name="Oliveira W."/>
            <person name="Calvo E."/>
            <person name="Oliveira L.F."/>
            <person name="Pinto M.C."/>
            <person name="Rosselino A.M."/>
            <person name="Ribeiro J.M."/>
        </authorList>
    </citation>
    <scope>NUCLEOTIDE SEQUENCE</scope>
</reference>
<evidence type="ECO:0000256" key="3">
    <source>
        <dbReference type="ARBA" id="ARBA00022692"/>
    </source>
</evidence>
<accession>A0A1L8DF48</accession>
<evidence type="ECO:0000256" key="6">
    <source>
        <dbReference type="SAM" id="Phobius"/>
    </source>
</evidence>
<keyword evidence="5 6" id="KW-0472">Membrane</keyword>
<dbReference type="GO" id="GO:0033176">
    <property type="term" value="C:proton-transporting V-type ATPase complex"/>
    <property type="evidence" value="ECO:0007669"/>
    <property type="project" value="TreeGrafter"/>
</dbReference>
<evidence type="ECO:0000313" key="9">
    <source>
        <dbReference type="EMBL" id="JAV05007.1"/>
    </source>
</evidence>
<organism evidence="9">
    <name type="scientific">Nyssomyia neivai</name>
    <dbReference type="NCBI Taxonomy" id="330878"/>
    <lineage>
        <taxon>Eukaryota</taxon>
        <taxon>Metazoa</taxon>
        <taxon>Ecdysozoa</taxon>
        <taxon>Arthropoda</taxon>
        <taxon>Hexapoda</taxon>
        <taxon>Insecta</taxon>
        <taxon>Pterygota</taxon>
        <taxon>Neoptera</taxon>
        <taxon>Endopterygota</taxon>
        <taxon>Diptera</taxon>
        <taxon>Nematocera</taxon>
        <taxon>Psychodoidea</taxon>
        <taxon>Psychodidae</taxon>
        <taxon>Nyssomyia</taxon>
    </lineage>
</organism>
<dbReference type="InterPro" id="IPR008388">
    <property type="entry name" value="Ac45_acc_su"/>
</dbReference>
<feature type="chain" id="PRO_5013063879" evidence="7">
    <location>
        <begin position="20"/>
        <end position="392"/>
    </location>
</feature>
<keyword evidence="4 6" id="KW-1133">Transmembrane helix</keyword>
<comment type="similarity">
    <text evidence="2">Belongs to the vacuolar ATPase subunit S1 family.</text>
</comment>
<evidence type="ECO:0000256" key="1">
    <source>
        <dbReference type="ARBA" id="ARBA00004167"/>
    </source>
</evidence>
<evidence type="ECO:0000256" key="5">
    <source>
        <dbReference type="ARBA" id="ARBA00023136"/>
    </source>
</evidence>
<dbReference type="EMBL" id="GFDF01009077">
    <property type="protein sequence ID" value="JAV05007.1"/>
    <property type="molecule type" value="Transcribed_RNA"/>
</dbReference>
<dbReference type="InterPro" id="IPR046756">
    <property type="entry name" value="VAS1/VOA1_TM"/>
</dbReference>
<dbReference type="Pfam" id="PF20520">
    <property type="entry name" value="Ac45-VOA1_TM"/>
    <property type="match status" value="1"/>
</dbReference>
<dbReference type="AlphaFoldDB" id="A0A1L8DF48"/>
<dbReference type="GO" id="GO:0001671">
    <property type="term" value="F:ATPase activator activity"/>
    <property type="evidence" value="ECO:0007669"/>
    <property type="project" value="TreeGrafter"/>
</dbReference>
<protein>
    <submittedName>
        <fullName evidence="9">Putative vacuolar h+-atpase v0 sector accessory subunit s1</fullName>
    </submittedName>
</protein>
<evidence type="ECO:0000259" key="8">
    <source>
        <dbReference type="Pfam" id="PF20520"/>
    </source>
</evidence>
<feature type="signal peptide" evidence="7">
    <location>
        <begin position="1"/>
        <end position="19"/>
    </location>
</feature>
<sequence>MRALVCALFLVFCANAALGFEGVPLLLWGNGKSLSPPALNSLASGRILSGRVAENQYTVVFVGDKLSPEALNECGAKNCFPYLENVEQKTYFANVENPIGLLATVGDDRKTEWVEAGAKLTAEAGKITFVTLSPGDFSTQDAEIEQMVKGLGDNADAVFIYTAKHNEVAEDNIVNRRIKREVANKQEEVMEEPIIFFRDNETFIIAYTEIAFVAPGATEPLLLNFTSATTAALNGTQESGLALDLHGEGPNLSFHILGEHGRWWVDKIMYDGKEYYLNTYIGTHIGFSFTCAPTSIFYSVEEQTPNPVFTKIHITRLQLEPRFTPEGTEGFTGFSDPWDCVGFVSPGILGGLFVVILLLVILVAGLSWIMEIRTMDRFDDIKGKTITINVNE</sequence>
<evidence type="ECO:0000256" key="4">
    <source>
        <dbReference type="ARBA" id="ARBA00022989"/>
    </source>
</evidence>
<dbReference type="PANTHER" id="PTHR12471:SF7">
    <property type="entry name" value="V-TYPE PROTON ATPASE SUBUNIT S1"/>
    <property type="match status" value="1"/>
</dbReference>
<feature type="transmembrane region" description="Helical" evidence="6">
    <location>
        <begin position="348"/>
        <end position="369"/>
    </location>
</feature>
<name>A0A1L8DF48_9DIPT</name>
<evidence type="ECO:0000256" key="2">
    <source>
        <dbReference type="ARBA" id="ARBA00009037"/>
    </source>
</evidence>
<evidence type="ECO:0000256" key="7">
    <source>
        <dbReference type="SAM" id="SignalP"/>
    </source>
</evidence>
<proteinExistence type="inferred from homology"/>
<feature type="domain" description="V-type proton ATPase subunit S1/VOA1 transmembrane" evidence="8">
    <location>
        <begin position="342"/>
        <end position="380"/>
    </location>
</feature>
<dbReference type="PANTHER" id="PTHR12471">
    <property type="entry name" value="VACUOLAR ATP SYNTHASE SUBUNIT S1"/>
    <property type="match status" value="1"/>
</dbReference>
<keyword evidence="7" id="KW-0732">Signal</keyword>
<comment type="subcellular location">
    <subcellularLocation>
        <location evidence="1">Membrane</location>
        <topology evidence="1">Single-pass membrane protein</topology>
    </subcellularLocation>
</comment>
<dbReference type="GO" id="GO:0030641">
    <property type="term" value="P:regulation of cellular pH"/>
    <property type="evidence" value="ECO:0007669"/>
    <property type="project" value="TreeGrafter"/>
</dbReference>